<evidence type="ECO:0000313" key="4">
    <source>
        <dbReference type="Proteomes" id="UP000199376"/>
    </source>
</evidence>
<feature type="transmembrane region" description="Helical" evidence="1">
    <location>
        <begin position="12"/>
        <end position="30"/>
    </location>
</feature>
<feature type="domain" description="Acyltransferase 3" evidence="2">
    <location>
        <begin position="10"/>
        <end position="304"/>
    </location>
</feature>
<dbReference type="OrthoDB" id="6623990at2"/>
<protein>
    <submittedName>
        <fullName evidence="3">Fucose 4-O-acetylase</fullName>
    </submittedName>
</protein>
<feature type="transmembrane region" description="Helical" evidence="1">
    <location>
        <begin position="203"/>
        <end position="219"/>
    </location>
</feature>
<reference evidence="3 4" key="1">
    <citation type="submission" date="2016-10" db="EMBL/GenBank/DDBJ databases">
        <authorList>
            <person name="de Groot N.N."/>
        </authorList>
    </citation>
    <scope>NUCLEOTIDE SEQUENCE [LARGE SCALE GENOMIC DNA]</scope>
    <source>
        <strain evidence="3 4">DSM 19113</strain>
    </source>
</reference>
<evidence type="ECO:0000313" key="3">
    <source>
        <dbReference type="EMBL" id="SFB81277.1"/>
    </source>
</evidence>
<dbReference type="STRING" id="283737.SAMN05660453_0257"/>
<accession>A0A1I1E2I2</accession>
<feature type="transmembrane region" description="Helical" evidence="1">
    <location>
        <begin position="50"/>
        <end position="71"/>
    </location>
</feature>
<dbReference type="Pfam" id="PF01757">
    <property type="entry name" value="Acyl_transf_3"/>
    <property type="match status" value="1"/>
</dbReference>
<dbReference type="EMBL" id="FOLI01000001">
    <property type="protein sequence ID" value="SFB81277.1"/>
    <property type="molecule type" value="Genomic_DNA"/>
</dbReference>
<gene>
    <name evidence="3" type="ORF">SAMN05660453_0257</name>
</gene>
<feature type="transmembrane region" description="Helical" evidence="1">
    <location>
        <begin position="260"/>
        <end position="279"/>
    </location>
</feature>
<keyword evidence="1" id="KW-0812">Transmembrane</keyword>
<keyword evidence="1" id="KW-0472">Membrane</keyword>
<organism evidence="3 4">
    <name type="scientific">Fructobacillus durionis</name>
    <dbReference type="NCBI Taxonomy" id="283737"/>
    <lineage>
        <taxon>Bacteria</taxon>
        <taxon>Bacillati</taxon>
        <taxon>Bacillota</taxon>
        <taxon>Bacilli</taxon>
        <taxon>Lactobacillales</taxon>
        <taxon>Lactobacillaceae</taxon>
        <taxon>Fructobacillus</taxon>
    </lineage>
</organism>
<evidence type="ECO:0000256" key="1">
    <source>
        <dbReference type="SAM" id="Phobius"/>
    </source>
</evidence>
<dbReference type="PANTHER" id="PTHR37312:SF1">
    <property type="entry name" value="MEMBRANE-BOUND ACYLTRANSFERASE YKRP-RELATED"/>
    <property type="match status" value="1"/>
</dbReference>
<dbReference type="PANTHER" id="PTHR37312">
    <property type="entry name" value="MEMBRANE-BOUND ACYLTRANSFERASE YKRP-RELATED"/>
    <property type="match status" value="1"/>
</dbReference>
<dbReference type="InterPro" id="IPR052734">
    <property type="entry name" value="Nod_factor_acetyltransferase"/>
</dbReference>
<dbReference type="AlphaFoldDB" id="A0A1I1E2I2"/>
<dbReference type="RefSeq" id="WP_091501269.1">
    <property type="nucleotide sequence ID" value="NZ_FOLI01000001.1"/>
</dbReference>
<feature type="transmembrane region" description="Helical" evidence="1">
    <location>
        <begin position="151"/>
        <end position="168"/>
    </location>
</feature>
<feature type="transmembrane region" description="Helical" evidence="1">
    <location>
        <begin position="83"/>
        <end position="105"/>
    </location>
</feature>
<name>A0A1I1E2I2_9LACO</name>
<dbReference type="InterPro" id="IPR002656">
    <property type="entry name" value="Acyl_transf_3_dom"/>
</dbReference>
<dbReference type="Proteomes" id="UP000199376">
    <property type="component" value="Unassembled WGS sequence"/>
</dbReference>
<evidence type="ECO:0000259" key="2">
    <source>
        <dbReference type="Pfam" id="PF01757"/>
    </source>
</evidence>
<feature type="transmembrane region" description="Helical" evidence="1">
    <location>
        <begin position="225"/>
        <end position="248"/>
    </location>
</feature>
<dbReference type="GO" id="GO:0016747">
    <property type="term" value="F:acyltransferase activity, transferring groups other than amino-acyl groups"/>
    <property type="evidence" value="ECO:0007669"/>
    <property type="project" value="InterPro"/>
</dbReference>
<feature type="transmembrane region" description="Helical" evidence="1">
    <location>
        <begin position="285"/>
        <end position="308"/>
    </location>
</feature>
<keyword evidence="4" id="KW-1185">Reference proteome</keyword>
<sequence>MKEAKVHRIEWVDVAKAVGILLVVYGHVLLGAHDAGLWSDTLNYRIQHSVIYTTHMPLFFFLSGIFAIKWVQRTPKIALTQKLRSLIIPYFVWGFIQAIVMQVVSKNTNNGQGISNALQLPFIPYAQFWFLYDLFWIFLIYYLVVHVFHWSDKLVVMLAIVLFILSPYCHVWEFWRIFYHFIFFIAGTYVLKHQDLINRFKLWQTLIVAAVLNVILFVLPQQELLITICSFFVAIAGIFFLINVSKLLKTPMIEYIGRNSMAIYVMHIIFTAGTRVFLIKLGHGTLLWVLPVGVLAGMIGPLVVFEVLKRLKINQYLF</sequence>
<feature type="transmembrane region" description="Helical" evidence="1">
    <location>
        <begin position="125"/>
        <end position="144"/>
    </location>
</feature>
<keyword evidence="1" id="KW-1133">Transmembrane helix</keyword>
<proteinExistence type="predicted"/>